<organism evidence="2 3">
    <name type="scientific">Streptomyces albidoflavus</name>
    <dbReference type="NCBI Taxonomy" id="1886"/>
    <lineage>
        <taxon>Bacteria</taxon>
        <taxon>Bacillati</taxon>
        <taxon>Actinomycetota</taxon>
        <taxon>Actinomycetes</taxon>
        <taxon>Kitasatosporales</taxon>
        <taxon>Streptomycetaceae</taxon>
        <taxon>Streptomyces</taxon>
        <taxon>Streptomyces albidoflavus group</taxon>
    </lineage>
</organism>
<dbReference type="NCBIfam" id="TIGR01907">
    <property type="entry name" value="casE_Cse3"/>
    <property type="match status" value="1"/>
</dbReference>
<evidence type="ECO:0000313" key="2">
    <source>
        <dbReference type="EMBL" id="RZE30808.1"/>
    </source>
</evidence>
<gene>
    <name evidence="2" type="primary">cas6e</name>
    <name evidence="2" type="ORF">C0Q91_31215</name>
</gene>
<dbReference type="Gene3D" id="3.30.70.1210">
    <property type="entry name" value="Crispr-associated protein, domain 2"/>
    <property type="match status" value="1"/>
</dbReference>
<dbReference type="CDD" id="cd09727">
    <property type="entry name" value="Cas6_I-E"/>
    <property type="match status" value="1"/>
</dbReference>
<comment type="caution">
    <text evidence="2">The sequence shown here is derived from an EMBL/GenBank/DDBJ whole genome shotgun (WGS) entry which is preliminary data.</text>
</comment>
<protein>
    <submittedName>
        <fullName evidence="2">Type I-E CRISPR-associated protein Cas6/Cse3/CasE</fullName>
    </submittedName>
</protein>
<dbReference type="Pfam" id="PF08798">
    <property type="entry name" value="CRISPR_assoc"/>
    <property type="match status" value="1"/>
</dbReference>
<dbReference type="EMBL" id="PKLK01000037">
    <property type="protein sequence ID" value="RZE30808.1"/>
    <property type="molecule type" value="Genomic_DNA"/>
</dbReference>
<dbReference type="SMART" id="SM01101">
    <property type="entry name" value="CRISPR_assoc"/>
    <property type="match status" value="1"/>
</dbReference>
<evidence type="ECO:0000256" key="1">
    <source>
        <dbReference type="SAM" id="MobiDB-lite"/>
    </source>
</evidence>
<dbReference type="SUPFAM" id="SSF117987">
    <property type="entry name" value="CRISPR-associated protein"/>
    <property type="match status" value="2"/>
</dbReference>
<dbReference type="Proteomes" id="UP000292095">
    <property type="component" value="Unassembled WGS sequence"/>
</dbReference>
<feature type="compositionally biased region" description="Pro residues" evidence="1">
    <location>
        <begin position="184"/>
        <end position="203"/>
    </location>
</feature>
<sequence length="273" mass="30304">MTTMTYLSRIRINPLRKDSRKLLSNPRAVHGAVMGGLPNHKPDDRVLWRMDPDNPHRPHLFVLSPTRPDWTHIIQDCGWPDADGDHAAVRDYTPLLSQLAVGREFAFRLTASPVQNTATPTKATPAQAARLTTHAENGKRIRGFRMGHRTAAAQLDWFLTRTDRWGFDIPATRSDPTAPGIHAPTPPTAPRPTSPPRPDPNPPYEVRITARHRQSFQKNGHGAHVVFHSATFEGRLRITDTDRFTTSLLTGLGPSRAYGCGLLTLAPLPGQQT</sequence>
<dbReference type="AlphaFoldDB" id="A0AB37X441"/>
<accession>A0AB37X441</accession>
<dbReference type="Gene3D" id="3.30.70.1200">
    <property type="entry name" value="Crispr-associated protein, domain 1"/>
    <property type="match status" value="1"/>
</dbReference>
<proteinExistence type="predicted"/>
<feature type="region of interest" description="Disordered" evidence="1">
    <location>
        <begin position="170"/>
        <end position="203"/>
    </location>
</feature>
<name>A0AB37X441_9ACTN</name>
<dbReference type="InterPro" id="IPR010179">
    <property type="entry name" value="CRISPR-assoc_prot_Cse3"/>
</dbReference>
<reference evidence="2 3" key="1">
    <citation type="submission" date="2017-12" db="EMBL/GenBank/DDBJ databases">
        <title>Population genomics insights into the ecological differentiation and adaptive evolution in streptomycetes.</title>
        <authorList>
            <person name="Li Y."/>
            <person name="Huang Y."/>
        </authorList>
    </citation>
    <scope>NUCLEOTIDE SEQUENCE [LARGE SCALE GENOMIC DNA]</scope>
    <source>
        <strain evidence="2 3">FXJ.2339</strain>
    </source>
</reference>
<evidence type="ECO:0000313" key="3">
    <source>
        <dbReference type="Proteomes" id="UP000292095"/>
    </source>
</evidence>